<feature type="domain" description="DUF4232" evidence="3">
    <location>
        <begin position="81"/>
        <end position="214"/>
    </location>
</feature>
<dbReference type="Pfam" id="PF14016">
    <property type="entry name" value="DUF4232"/>
    <property type="match status" value="1"/>
</dbReference>
<keyword evidence="5" id="KW-1185">Reference proteome</keyword>
<evidence type="ECO:0000256" key="2">
    <source>
        <dbReference type="SAM" id="SignalP"/>
    </source>
</evidence>
<proteinExistence type="predicted"/>
<dbReference type="EMBL" id="CP015622">
    <property type="protein sequence ID" value="ANE04314.1"/>
    <property type="molecule type" value="Genomic_DNA"/>
</dbReference>
<accession>A0A172QUF1</accession>
<organism evidence="4 5">
    <name type="scientific">Corynebacterium crudilactis</name>
    <dbReference type="NCBI Taxonomy" id="1652495"/>
    <lineage>
        <taxon>Bacteria</taxon>
        <taxon>Bacillati</taxon>
        <taxon>Actinomycetota</taxon>
        <taxon>Actinomycetes</taxon>
        <taxon>Mycobacteriales</taxon>
        <taxon>Corynebacteriaceae</taxon>
        <taxon>Corynebacterium</taxon>
    </lineage>
</organism>
<dbReference type="InterPro" id="IPR025326">
    <property type="entry name" value="DUF4232"/>
</dbReference>
<keyword evidence="2" id="KW-0732">Signal</keyword>
<gene>
    <name evidence="4" type="ORF">ccrud_08930</name>
</gene>
<evidence type="ECO:0000313" key="4">
    <source>
        <dbReference type="EMBL" id="ANE04314.1"/>
    </source>
</evidence>
<feature type="region of interest" description="Disordered" evidence="1">
    <location>
        <begin position="29"/>
        <end position="58"/>
    </location>
</feature>
<reference evidence="4 5" key="1">
    <citation type="submission" date="2016-05" db="EMBL/GenBank/DDBJ databases">
        <title>Complete genome sequence of Corynebacterium crudilactis, a new Corynebacterium species isolated from raw cow's milk.</title>
        <authorList>
            <person name="Christian R."/>
            <person name="Zimmermann J."/>
            <person name="Lipski A."/>
            <person name="Kalinowski J."/>
        </authorList>
    </citation>
    <scope>NUCLEOTIDE SEQUENCE [LARGE SCALE GENOMIC DNA]</scope>
    <source>
        <strain evidence="4 5">JZ16</strain>
    </source>
</reference>
<feature type="signal peptide" evidence="2">
    <location>
        <begin position="1"/>
        <end position="26"/>
    </location>
</feature>
<dbReference type="PROSITE" id="PS51257">
    <property type="entry name" value="PROKAR_LIPOPROTEIN"/>
    <property type="match status" value="1"/>
</dbReference>
<sequence>MKPHTLMRQTLTIGSLSGLLVLSACTDSGSSTSSSTETSVETSVSGSVSTAVETPIETSTISETVTTTVSSDQPPTESTRCATADLEISLSGQQGAAGSTLVDVNFSNLGATDCTLQGFPGVSLVGLGNGTQIGAPASREQTDSPTITLQPGESTIAALRISRAENYDPALCAPKPADGLRVYPPGDTASAFLHMDGLQGCSNEEVELLSVKAVGA</sequence>
<evidence type="ECO:0000259" key="3">
    <source>
        <dbReference type="Pfam" id="PF14016"/>
    </source>
</evidence>
<feature type="chain" id="PRO_5039673749" description="DUF4232 domain-containing protein" evidence="2">
    <location>
        <begin position="27"/>
        <end position="216"/>
    </location>
</feature>
<evidence type="ECO:0000256" key="1">
    <source>
        <dbReference type="SAM" id="MobiDB-lite"/>
    </source>
</evidence>
<dbReference type="OrthoDB" id="3268346at2"/>
<dbReference type="KEGG" id="ccjz:ccrud_08930"/>
<name>A0A172QUF1_9CORY</name>
<protein>
    <recommendedName>
        <fullName evidence="3">DUF4232 domain-containing protein</fullName>
    </recommendedName>
</protein>
<dbReference type="STRING" id="1652495.ccrud_08930"/>
<dbReference type="AlphaFoldDB" id="A0A172QUF1"/>
<dbReference type="Proteomes" id="UP000076929">
    <property type="component" value="Chromosome"/>
</dbReference>
<evidence type="ECO:0000313" key="5">
    <source>
        <dbReference type="Proteomes" id="UP000076929"/>
    </source>
</evidence>